<dbReference type="Proteomes" id="UP001500889">
    <property type="component" value="Chromosome U"/>
</dbReference>
<dbReference type="AlphaFoldDB" id="A0AAU9FCF7"/>
<reference evidence="3 4" key="1">
    <citation type="submission" date="2024-02" db="EMBL/GenBank/DDBJ databases">
        <title>A chromosome-level genome assembly of Drosophila madeirensis, a fruit fly species endemic to Madeira island.</title>
        <authorList>
            <person name="Tomihara K."/>
            <person name="Llopart A."/>
            <person name="Yamamoto D."/>
        </authorList>
    </citation>
    <scope>NUCLEOTIDE SEQUENCE [LARGE SCALE GENOMIC DNA]</scope>
    <source>
        <strain evidence="3 4">RF1</strain>
    </source>
</reference>
<feature type="region of interest" description="Disordered" evidence="1">
    <location>
        <begin position="18"/>
        <end position="82"/>
    </location>
</feature>
<evidence type="ECO:0000313" key="3">
    <source>
        <dbReference type="EMBL" id="BFF93360.1"/>
    </source>
</evidence>
<keyword evidence="4" id="KW-1185">Reference proteome</keyword>
<feature type="compositionally biased region" description="Low complexity" evidence="1">
    <location>
        <begin position="22"/>
        <end position="59"/>
    </location>
</feature>
<evidence type="ECO:0000256" key="2">
    <source>
        <dbReference type="SAM" id="SignalP"/>
    </source>
</evidence>
<protein>
    <submittedName>
        <fullName evidence="3">Serine-repeat antigen protein-like</fullName>
    </submittedName>
</protein>
<evidence type="ECO:0000313" key="4">
    <source>
        <dbReference type="Proteomes" id="UP001500889"/>
    </source>
</evidence>
<proteinExistence type="predicted"/>
<feature type="signal peptide" evidence="2">
    <location>
        <begin position="1"/>
        <end position="20"/>
    </location>
</feature>
<dbReference type="EMBL" id="AP029264">
    <property type="protein sequence ID" value="BFF93360.1"/>
    <property type="molecule type" value="Genomic_DNA"/>
</dbReference>
<keyword evidence="2" id="KW-0732">Signal</keyword>
<feature type="compositionally biased region" description="Low complexity" evidence="1">
    <location>
        <begin position="67"/>
        <end position="77"/>
    </location>
</feature>
<evidence type="ECO:0000256" key="1">
    <source>
        <dbReference type="SAM" id="MobiDB-lite"/>
    </source>
</evidence>
<name>A0AAU9FCF7_DROMD</name>
<sequence length="233" mass="26130">MIFLLSFFIVGILSSNGGVGQSTGSTSPTSSSGDGSSSSSSSSTSTTGDTSSTTTTAAPSTPPKTDPPTTLKPDTTTQDPNIKLDADATDKLLNILSSSEGKIDGNSEYAEWISNVRAASKWGKDRVYDKIATAIRFEAYMDRRQELEHDIHERLDELDLHIPDQERDSRCSKFYQHQKRRLKKALSLSNEQKKTKLKENSIKCRYGDDNDDEYYDYQSDSIEDYYYDEDYYQ</sequence>
<feature type="chain" id="PRO_5043964487" evidence="2">
    <location>
        <begin position="21"/>
        <end position="233"/>
    </location>
</feature>
<gene>
    <name evidence="3" type="ORF">DMAD_11225</name>
</gene>
<organism evidence="3 4">
    <name type="scientific">Drosophila madeirensis</name>
    <name type="common">Fruit fly</name>
    <dbReference type="NCBI Taxonomy" id="30013"/>
    <lineage>
        <taxon>Eukaryota</taxon>
        <taxon>Metazoa</taxon>
        <taxon>Ecdysozoa</taxon>
        <taxon>Arthropoda</taxon>
        <taxon>Hexapoda</taxon>
        <taxon>Insecta</taxon>
        <taxon>Pterygota</taxon>
        <taxon>Neoptera</taxon>
        <taxon>Endopterygota</taxon>
        <taxon>Diptera</taxon>
        <taxon>Brachycera</taxon>
        <taxon>Muscomorpha</taxon>
        <taxon>Ephydroidea</taxon>
        <taxon>Drosophilidae</taxon>
        <taxon>Drosophila</taxon>
        <taxon>Sophophora</taxon>
    </lineage>
</organism>
<accession>A0AAU9FCF7</accession>